<dbReference type="InterPro" id="IPR006748">
    <property type="entry name" value="NH2Glyco/OHUrea_AB-resist_kin"/>
</dbReference>
<dbReference type="GO" id="GO:0019748">
    <property type="term" value="P:secondary metabolic process"/>
    <property type="evidence" value="ECO:0007669"/>
    <property type="project" value="InterPro"/>
</dbReference>
<accession>A0A387H6J4</accession>
<dbReference type="GO" id="GO:0016773">
    <property type="term" value="F:phosphotransferase activity, alcohol group as acceptor"/>
    <property type="evidence" value="ECO:0007669"/>
    <property type="project" value="InterPro"/>
</dbReference>
<dbReference type="AlphaFoldDB" id="A0A387H6J4"/>
<evidence type="ECO:0000313" key="1">
    <source>
        <dbReference type="EMBL" id="AYG78171.1"/>
    </source>
</evidence>
<gene>
    <name evidence="1" type="ORF">DWB77_00278</name>
</gene>
<proteinExistence type="predicted"/>
<sequence length="314" mass="34345">MAFSRSQPQVEVPAALATSQKSDAWQAWTAALPSLAEEFLDRWSLRLDGPAAHGSVALVLPVLQADRSPAVLKLQTVDEETQGEPLALRAWGARHAVGLLNTAPDSGAMLLERLDAARSLATVPDGTAALRHLSELLKRLAAVRAPTGLRLLADIARDILDRVPTYSRSLTDPSERRLLATCADAMRELLDEPGDRLLHWDLHYDNVLAPLPSLQFPGRAPWLAIDPKPLAGDPGFELLPALRNRWDDMTGTADVPRAIRHRFHLMTEVVGLDRDRATGWTLGRVLQNCLWDIEDGAVTLEPEQKAIAHALLGS</sequence>
<evidence type="ECO:0008006" key="3">
    <source>
        <dbReference type="Google" id="ProtNLM"/>
    </source>
</evidence>
<dbReference type="Pfam" id="PF04655">
    <property type="entry name" value="APH_6_hur"/>
    <property type="match status" value="1"/>
</dbReference>
<protein>
    <recommendedName>
        <fullName evidence="3">Hydroxyurea phosphotransferase</fullName>
    </recommendedName>
</protein>
<evidence type="ECO:0000313" key="2">
    <source>
        <dbReference type="Proteomes" id="UP000271554"/>
    </source>
</evidence>
<dbReference type="KEGG" id="shun:DWB77_00278"/>
<dbReference type="Proteomes" id="UP000271554">
    <property type="component" value="Chromosome"/>
</dbReference>
<dbReference type="RefSeq" id="WP_120719501.1">
    <property type="nucleotide sequence ID" value="NZ_CP032698.1"/>
</dbReference>
<dbReference type="SUPFAM" id="SSF56112">
    <property type="entry name" value="Protein kinase-like (PK-like)"/>
    <property type="match status" value="1"/>
</dbReference>
<name>A0A387H6J4_9ACTN</name>
<dbReference type="EMBL" id="CP032698">
    <property type="protein sequence ID" value="AYG78171.1"/>
    <property type="molecule type" value="Genomic_DNA"/>
</dbReference>
<keyword evidence="2" id="KW-1185">Reference proteome</keyword>
<dbReference type="InterPro" id="IPR011009">
    <property type="entry name" value="Kinase-like_dom_sf"/>
</dbReference>
<organism evidence="1 2">
    <name type="scientific">Streptomyces hundungensis</name>
    <dbReference type="NCBI Taxonomy" id="1077946"/>
    <lineage>
        <taxon>Bacteria</taxon>
        <taxon>Bacillati</taxon>
        <taxon>Actinomycetota</taxon>
        <taxon>Actinomycetes</taxon>
        <taxon>Kitasatosporales</taxon>
        <taxon>Streptomycetaceae</taxon>
        <taxon>Streptomyces</taxon>
    </lineage>
</organism>
<dbReference type="OrthoDB" id="3638028at2"/>
<reference evidence="1 2" key="1">
    <citation type="submission" date="2018-10" db="EMBL/GenBank/DDBJ databases">
        <title>Relationship between Morphology and Antimicrobial Activity in Streptomyces.</title>
        <authorList>
            <person name="Kang H.J."/>
            <person name="Kim S.B."/>
        </authorList>
    </citation>
    <scope>NUCLEOTIDE SEQUENCE [LARGE SCALE GENOMIC DNA]</scope>
    <source>
        <strain evidence="1 2">BH38</strain>
    </source>
</reference>